<dbReference type="GO" id="GO:0004518">
    <property type="term" value="F:nuclease activity"/>
    <property type="evidence" value="ECO:0007669"/>
    <property type="project" value="UniProtKB-KW"/>
</dbReference>
<evidence type="ECO:0000313" key="6">
    <source>
        <dbReference type="EMBL" id="TFD46975.1"/>
    </source>
</evidence>
<dbReference type="RefSeq" id="WP_134520651.1">
    <property type="nucleotide sequence ID" value="NZ_SOHE01000069.1"/>
</dbReference>
<evidence type="ECO:0000256" key="4">
    <source>
        <dbReference type="ARBA" id="ARBA00022842"/>
    </source>
</evidence>
<reference evidence="6 7" key="1">
    <citation type="submission" date="2019-03" db="EMBL/GenBank/DDBJ databases">
        <title>Genomics of glacier-inhabiting Cryobacterium strains.</title>
        <authorList>
            <person name="Liu Q."/>
            <person name="Xin Y.-H."/>
        </authorList>
    </citation>
    <scope>NUCLEOTIDE SEQUENCE [LARGE SCALE GENOMIC DNA]</scope>
    <source>
        <strain evidence="6 7">Hh14</strain>
    </source>
</reference>
<dbReference type="OrthoDB" id="286092at2"/>
<keyword evidence="7" id="KW-1185">Reference proteome</keyword>
<keyword evidence="4" id="KW-0460">Magnesium</keyword>
<dbReference type="Proteomes" id="UP000297447">
    <property type="component" value="Unassembled WGS sequence"/>
</dbReference>
<feature type="domain" description="PIN" evidence="5">
    <location>
        <begin position="3"/>
        <end position="115"/>
    </location>
</feature>
<name>A0A4R8ZV07_9MICO</name>
<comment type="caution">
    <text evidence="6">The sequence shown here is derived from an EMBL/GenBank/DDBJ whole genome shotgun (WGS) entry which is preliminary data.</text>
</comment>
<evidence type="ECO:0000313" key="7">
    <source>
        <dbReference type="Proteomes" id="UP000297447"/>
    </source>
</evidence>
<accession>A0A4R8ZV07</accession>
<dbReference type="Pfam" id="PF01850">
    <property type="entry name" value="PIN"/>
    <property type="match status" value="1"/>
</dbReference>
<keyword evidence="2" id="KW-0479">Metal-binding</keyword>
<dbReference type="InterPro" id="IPR002716">
    <property type="entry name" value="PIN_dom"/>
</dbReference>
<organism evidence="6 7">
    <name type="scientific">Cryobacterium frigoriphilum</name>
    <dbReference type="NCBI Taxonomy" id="1259150"/>
    <lineage>
        <taxon>Bacteria</taxon>
        <taxon>Bacillati</taxon>
        <taxon>Actinomycetota</taxon>
        <taxon>Actinomycetes</taxon>
        <taxon>Micrococcales</taxon>
        <taxon>Microbacteriaceae</taxon>
        <taxon>Cryobacterium</taxon>
    </lineage>
</organism>
<evidence type="ECO:0000259" key="5">
    <source>
        <dbReference type="Pfam" id="PF01850"/>
    </source>
</evidence>
<evidence type="ECO:0000256" key="3">
    <source>
        <dbReference type="ARBA" id="ARBA00022801"/>
    </source>
</evidence>
<keyword evidence="1" id="KW-0540">Nuclease</keyword>
<dbReference type="GO" id="GO:0016787">
    <property type="term" value="F:hydrolase activity"/>
    <property type="evidence" value="ECO:0007669"/>
    <property type="project" value="UniProtKB-KW"/>
</dbReference>
<proteinExistence type="predicted"/>
<dbReference type="Gene3D" id="3.40.50.1010">
    <property type="entry name" value="5'-nuclease"/>
    <property type="match status" value="1"/>
</dbReference>
<dbReference type="EMBL" id="SOHE01000069">
    <property type="protein sequence ID" value="TFD46975.1"/>
    <property type="molecule type" value="Genomic_DNA"/>
</dbReference>
<dbReference type="GO" id="GO:0046872">
    <property type="term" value="F:metal ion binding"/>
    <property type="evidence" value="ECO:0007669"/>
    <property type="project" value="UniProtKB-KW"/>
</dbReference>
<dbReference type="AlphaFoldDB" id="A0A4R8ZV07"/>
<dbReference type="InterPro" id="IPR029060">
    <property type="entry name" value="PIN-like_dom_sf"/>
</dbReference>
<evidence type="ECO:0000256" key="1">
    <source>
        <dbReference type="ARBA" id="ARBA00022722"/>
    </source>
</evidence>
<dbReference type="SUPFAM" id="SSF88723">
    <property type="entry name" value="PIN domain-like"/>
    <property type="match status" value="1"/>
</dbReference>
<protein>
    <submittedName>
        <fullName evidence="6">Type II toxin-antitoxin system VapC family toxin</fullName>
    </submittedName>
</protein>
<sequence>MTVFDASALLAFLQGEGGAEDVARELASGGACGAANWSEVAQKVRQAGRDWNLARALLGSYPLIVEPVTLDDAEWAAQRWRAGEGLSLGDRLCLALAHRLDSDVWTCDAAWGEADGIHQIR</sequence>
<keyword evidence="3" id="KW-0378">Hydrolase</keyword>
<evidence type="ECO:0000256" key="2">
    <source>
        <dbReference type="ARBA" id="ARBA00022723"/>
    </source>
</evidence>
<gene>
    <name evidence="6" type="ORF">E3T55_16530</name>
</gene>